<feature type="compositionally biased region" description="Basic and acidic residues" evidence="1">
    <location>
        <begin position="163"/>
        <end position="175"/>
    </location>
</feature>
<organism evidence="2 3">
    <name type="scientific">Nepenthes gracilis</name>
    <name type="common">Slender pitcher plant</name>
    <dbReference type="NCBI Taxonomy" id="150966"/>
    <lineage>
        <taxon>Eukaryota</taxon>
        <taxon>Viridiplantae</taxon>
        <taxon>Streptophyta</taxon>
        <taxon>Embryophyta</taxon>
        <taxon>Tracheophyta</taxon>
        <taxon>Spermatophyta</taxon>
        <taxon>Magnoliopsida</taxon>
        <taxon>eudicotyledons</taxon>
        <taxon>Gunneridae</taxon>
        <taxon>Pentapetalae</taxon>
        <taxon>Caryophyllales</taxon>
        <taxon>Nepenthaceae</taxon>
        <taxon>Nepenthes</taxon>
    </lineage>
</organism>
<sequence>MPTPNPSKANSISLAGNDPVLVVGISPSACNEYTEAINLDGDSLKLSISKSETSETIDSAALDSNSFAALTSPEADTLLSHSAGSGTTETNYPVESAPVSILTGGVLVPPSEPPLVVDSSCSSQNLPSGEPLLHNEVQLDKVPSGPPSSIPSHSRSSRSARRVLIESDHSLEIKDVGPSLSNPTPKQTKGAKKKLPPNSHG</sequence>
<dbReference type="AlphaFoldDB" id="A0AAD3RYD3"/>
<dbReference type="EMBL" id="BSYO01000002">
    <property type="protein sequence ID" value="GMH00813.1"/>
    <property type="molecule type" value="Genomic_DNA"/>
</dbReference>
<reference evidence="2" key="1">
    <citation type="submission" date="2023-05" db="EMBL/GenBank/DDBJ databases">
        <title>Nepenthes gracilis genome sequencing.</title>
        <authorList>
            <person name="Fukushima K."/>
        </authorList>
    </citation>
    <scope>NUCLEOTIDE SEQUENCE</scope>
    <source>
        <strain evidence="2">SING2019-196</strain>
    </source>
</reference>
<evidence type="ECO:0000313" key="2">
    <source>
        <dbReference type="EMBL" id="GMH00813.1"/>
    </source>
</evidence>
<accession>A0AAD3RYD3</accession>
<gene>
    <name evidence="2" type="ORF">Nepgr_002652</name>
</gene>
<comment type="caution">
    <text evidence="2">The sequence shown here is derived from an EMBL/GenBank/DDBJ whole genome shotgun (WGS) entry which is preliminary data.</text>
</comment>
<protein>
    <submittedName>
        <fullName evidence="2">Uncharacterized protein</fullName>
    </submittedName>
</protein>
<dbReference type="Proteomes" id="UP001279734">
    <property type="component" value="Unassembled WGS sequence"/>
</dbReference>
<evidence type="ECO:0000256" key="1">
    <source>
        <dbReference type="SAM" id="MobiDB-lite"/>
    </source>
</evidence>
<name>A0AAD3RYD3_NEPGR</name>
<evidence type="ECO:0000313" key="3">
    <source>
        <dbReference type="Proteomes" id="UP001279734"/>
    </source>
</evidence>
<keyword evidence="3" id="KW-1185">Reference proteome</keyword>
<feature type="region of interest" description="Disordered" evidence="1">
    <location>
        <begin position="115"/>
        <end position="201"/>
    </location>
</feature>
<proteinExistence type="predicted"/>